<accession>A0A8X7S089</accession>
<protein>
    <recommendedName>
        <fullName evidence="3">CCHC-type domain-containing protein</fullName>
    </recommendedName>
</protein>
<comment type="caution">
    <text evidence="4">The sequence shown here is derived from an EMBL/GenBank/DDBJ whole genome shotgun (WGS) entry which is preliminary data.</text>
</comment>
<reference evidence="4 5" key="1">
    <citation type="submission" date="2020-02" db="EMBL/GenBank/DDBJ databases">
        <authorList>
            <person name="Ma Q."/>
            <person name="Huang Y."/>
            <person name="Song X."/>
            <person name="Pei D."/>
        </authorList>
    </citation>
    <scope>NUCLEOTIDE SEQUENCE [LARGE SCALE GENOMIC DNA]</scope>
    <source>
        <strain evidence="4">Sxm20200214</strain>
        <tissue evidence="4">Leaf</tissue>
    </source>
</reference>
<evidence type="ECO:0000313" key="4">
    <source>
        <dbReference type="EMBL" id="KAG2298763.1"/>
    </source>
</evidence>
<dbReference type="EMBL" id="JAAMPC010000008">
    <property type="protein sequence ID" value="KAG2298763.1"/>
    <property type="molecule type" value="Genomic_DNA"/>
</dbReference>
<dbReference type="PROSITE" id="PS50158">
    <property type="entry name" value="ZF_CCHC"/>
    <property type="match status" value="1"/>
</dbReference>
<name>A0A8X7S089_BRACI</name>
<dbReference type="InterPro" id="IPR001878">
    <property type="entry name" value="Znf_CCHC"/>
</dbReference>
<keyword evidence="1" id="KW-0479">Metal-binding</keyword>
<keyword evidence="5" id="KW-1185">Reference proteome</keyword>
<sequence>MGGTWNCYQCGIAGHLAQFCKPGNVQQAPTCGEHLERDLHRRPVEKNVALKFHTMGVEGGGNQIDGKMEMVRPEAEAGLDKLENTGSDAENLELDEYEEDELPEPFTGMLLGEPVYGDKGASD</sequence>
<evidence type="ECO:0000256" key="1">
    <source>
        <dbReference type="PROSITE-ProRule" id="PRU00047"/>
    </source>
</evidence>
<keyword evidence="1" id="KW-0863">Zinc-finger</keyword>
<dbReference type="AlphaFoldDB" id="A0A8X7S089"/>
<dbReference type="GO" id="GO:0003676">
    <property type="term" value="F:nucleic acid binding"/>
    <property type="evidence" value="ECO:0007669"/>
    <property type="project" value="InterPro"/>
</dbReference>
<keyword evidence="1" id="KW-0862">Zinc</keyword>
<proteinExistence type="predicted"/>
<feature type="region of interest" description="Disordered" evidence="2">
    <location>
        <begin position="102"/>
        <end position="123"/>
    </location>
</feature>
<feature type="domain" description="CCHC-type" evidence="3">
    <location>
        <begin position="7"/>
        <end position="21"/>
    </location>
</feature>
<gene>
    <name evidence="4" type="ORF">Bca52824_035235</name>
</gene>
<evidence type="ECO:0000256" key="2">
    <source>
        <dbReference type="SAM" id="MobiDB-lite"/>
    </source>
</evidence>
<dbReference type="Proteomes" id="UP000886595">
    <property type="component" value="Unassembled WGS sequence"/>
</dbReference>
<evidence type="ECO:0000259" key="3">
    <source>
        <dbReference type="PROSITE" id="PS50158"/>
    </source>
</evidence>
<evidence type="ECO:0000313" key="5">
    <source>
        <dbReference type="Proteomes" id="UP000886595"/>
    </source>
</evidence>
<organism evidence="4 5">
    <name type="scientific">Brassica carinata</name>
    <name type="common">Ethiopian mustard</name>
    <name type="synonym">Abyssinian cabbage</name>
    <dbReference type="NCBI Taxonomy" id="52824"/>
    <lineage>
        <taxon>Eukaryota</taxon>
        <taxon>Viridiplantae</taxon>
        <taxon>Streptophyta</taxon>
        <taxon>Embryophyta</taxon>
        <taxon>Tracheophyta</taxon>
        <taxon>Spermatophyta</taxon>
        <taxon>Magnoliopsida</taxon>
        <taxon>eudicotyledons</taxon>
        <taxon>Gunneridae</taxon>
        <taxon>Pentapetalae</taxon>
        <taxon>rosids</taxon>
        <taxon>malvids</taxon>
        <taxon>Brassicales</taxon>
        <taxon>Brassicaceae</taxon>
        <taxon>Brassiceae</taxon>
        <taxon>Brassica</taxon>
    </lineage>
</organism>
<dbReference type="GO" id="GO:0008270">
    <property type="term" value="F:zinc ion binding"/>
    <property type="evidence" value="ECO:0007669"/>
    <property type="project" value="UniProtKB-KW"/>
</dbReference>